<evidence type="ECO:0000256" key="1">
    <source>
        <dbReference type="SAM" id="MobiDB-lite"/>
    </source>
</evidence>
<dbReference type="InterPro" id="IPR013103">
    <property type="entry name" value="RVT_2"/>
</dbReference>
<feature type="domain" description="Reverse transcriptase Ty1/copia-type" evidence="2">
    <location>
        <begin position="91"/>
        <end position="180"/>
    </location>
</feature>
<organism evidence="3">
    <name type="scientific">Tanacetum cinerariifolium</name>
    <name type="common">Dalmatian daisy</name>
    <name type="synonym">Chrysanthemum cinerariifolium</name>
    <dbReference type="NCBI Taxonomy" id="118510"/>
    <lineage>
        <taxon>Eukaryota</taxon>
        <taxon>Viridiplantae</taxon>
        <taxon>Streptophyta</taxon>
        <taxon>Embryophyta</taxon>
        <taxon>Tracheophyta</taxon>
        <taxon>Spermatophyta</taxon>
        <taxon>Magnoliopsida</taxon>
        <taxon>eudicotyledons</taxon>
        <taxon>Gunneridae</taxon>
        <taxon>Pentapetalae</taxon>
        <taxon>asterids</taxon>
        <taxon>campanulids</taxon>
        <taxon>Asterales</taxon>
        <taxon>Asteraceae</taxon>
        <taxon>Asteroideae</taxon>
        <taxon>Anthemideae</taxon>
        <taxon>Anthemidinae</taxon>
        <taxon>Tanacetum</taxon>
    </lineage>
</organism>
<reference evidence="3" key="1">
    <citation type="journal article" date="2019" name="Sci. Rep.">
        <title>Draft genome of Tanacetum cinerariifolium, the natural source of mosquito coil.</title>
        <authorList>
            <person name="Yamashiro T."/>
            <person name="Shiraishi A."/>
            <person name="Satake H."/>
            <person name="Nakayama K."/>
        </authorList>
    </citation>
    <scope>NUCLEOTIDE SEQUENCE</scope>
</reference>
<protein>
    <submittedName>
        <fullName evidence="3">Retrotransposon protein, putative, Ty1-copia subclass</fullName>
    </submittedName>
</protein>
<dbReference type="Pfam" id="PF07727">
    <property type="entry name" value="RVT_2"/>
    <property type="match status" value="1"/>
</dbReference>
<sequence length="180" mass="20705">MGYSFYSPSENKVFVAQNAEFFESKLLDLKASGSVEDLKLIQEEDTNPSVDTSLDHEEDDQEIDEPQSDINPIRKSSRTRHAPDLQSMKDNDVWVLVELLPNAKTVRSKWLFKKKTDMDGAVYVFKARLVAKGFTQTYGVDYEETFSLVVDIRAIRILIAIAAYYDYEIWQMDVKTAFLN</sequence>
<name>A0A699QV43_TANCI</name>
<feature type="non-terminal residue" evidence="3">
    <location>
        <position position="180"/>
    </location>
</feature>
<comment type="caution">
    <text evidence="3">The sequence shown here is derived from an EMBL/GenBank/DDBJ whole genome shotgun (WGS) entry which is preliminary data.</text>
</comment>
<evidence type="ECO:0000259" key="2">
    <source>
        <dbReference type="Pfam" id="PF07727"/>
    </source>
</evidence>
<feature type="region of interest" description="Disordered" evidence="1">
    <location>
        <begin position="39"/>
        <end position="82"/>
    </location>
</feature>
<evidence type="ECO:0000313" key="3">
    <source>
        <dbReference type="EMBL" id="GFC71997.1"/>
    </source>
</evidence>
<accession>A0A699QV43</accession>
<dbReference type="AlphaFoldDB" id="A0A699QV43"/>
<proteinExistence type="predicted"/>
<feature type="compositionally biased region" description="Acidic residues" evidence="1">
    <location>
        <begin position="56"/>
        <end position="67"/>
    </location>
</feature>
<gene>
    <name evidence="3" type="ORF">Tci_843967</name>
</gene>
<dbReference type="EMBL" id="BKCJ011035902">
    <property type="protein sequence ID" value="GFC71997.1"/>
    <property type="molecule type" value="Genomic_DNA"/>
</dbReference>